<proteinExistence type="inferred from homology"/>
<evidence type="ECO:0000313" key="6">
    <source>
        <dbReference type="EMBL" id="SKB86271.1"/>
    </source>
</evidence>
<dbReference type="InterPro" id="IPR002563">
    <property type="entry name" value="Flavin_Rdtase-like_dom"/>
</dbReference>
<evidence type="ECO:0000313" key="7">
    <source>
        <dbReference type="Proteomes" id="UP000190339"/>
    </source>
</evidence>
<comment type="similarity">
    <text evidence="4">Belongs to the flavoredoxin family.</text>
</comment>
<name>A0A1T5EQQ2_9FLAO</name>
<dbReference type="GO" id="GO:0016646">
    <property type="term" value="F:oxidoreductase activity, acting on the CH-NH group of donors, NAD or NADP as acceptor"/>
    <property type="evidence" value="ECO:0007669"/>
    <property type="project" value="UniProtKB-ARBA"/>
</dbReference>
<evidence type="ECO:0000256" key="1">
    <source>
        <dbReference type="ARBA" id="ARBA00001917"/>
    </source>
</evidence>
<protein>
    <submittedName>
        <fullName evidence="6">NADH-FMN oxidoreductase RutF, flavin reductase (DIM6/NTAB) family</fullName>
    </submittedName>
</protein>
<dbReference type="EMBL" id="FUYL01000014">
    <property type="protein sequence ID" value="SKB86271.1"/>
    <property type="molecule type" value="Genomic_DNA"/>
</dbReference>
<dbReference type="Pfam" id="PF01613">
    <property type="entry name" value="Flavin_Reduct"/>
    <property type="match status" value="1"/>
</dbReference>
<dbReference type="Proteomes" id="UP000190339">
    <property type="component" value="Unassembled WGS sequence"/>
</dbReference>
<dbReference type="GO" id="GO:0010181">
    <property type="term" value="F:FMN binding"/>
    <property type="evidence" value="ECO:0007669"/>
    <property type="project" value="InterPro"/>
</dbReference>
<dbReference type="PANTHER" id="PTHR33798">
    <property type="entry name" value="FLAVOPROTEIN OXYGENASE"/>
    <property type="match status" value="1"/>
</dbReference>
<dbReference type="PANTHER" id="PTHR33798:SF5">
    <property type="entry name" value="FLAVIN REDUCTASE LIKE DOMAIN-CONTAINING PROTEIN"/>
    <property type="match status" value="1"/>
</dbReference>
<gene>
    <name evidence="6" type="ORF">SAMN05660866_03638</name>
</gene>
<dbReference type="InterPro" id="IPR012349">
    <property type="entry name" value="Split_barrel_FMN-bd"/>
</dbReference>
<sequence>MFKIFVLLINKIKVLKYLNTTDLGHMPSRKRAHLINSCTGYKSANLLGTKSKNGETNLAIFNSVIHIGSNPPMLGFILRPLTVKRDTYKNFKETGFFTVNQVNKDMIKDAHHTAASYNEQISEFSKTNLTESYLDDFHAPYVSQSSIKLGCRYINEYEIKENNCLLIIGAIEHIYLSDDILEEDGWVNLDKANTVAIVGLDGYALPKLLNRFNYSKPDEPTIPIT</sequence>
<dbReference type="Gene3D" id="2.30.110.10">
    <property type="entry name" value="Electron Transport, Fmn-binding Protein, Chain A"/>
    <property type="match status" value="1"/>
</dbReference>
<keyword evidence="7" id="KW-1185">Reference proteome</keyword>
<reference evidence="7" key="1">
    <citation type="submission" date="2017-02" db="EMBL/GenBank/DDBJ databases">
        <authorList>
            <person name="Varghese N."/>
            <person name="Submissions S."/>
        </authorList>
    </citation>
    <scope>NUCLEOTIDE SEQUENCE [LARGE SCALE GENOMIC DNA]</scope>
    <source>
        <strain evidence="7">DSM 23546</strain>
    </source>
</reference>
<evidence type="ECO:0000256" key="4">
    <source>
        <dbReference type="ARBA" id="ARBA00038054"/>
    </source>
</evidence>
<evidence type="ECO:0000256" key="3">
    <source>
        <dbReference type="ARBA" id="ARBA00022643"/>
    </source>
</evidence>
<accession>A0A1T5EQQ2</accession>
<keyword evidence="2" id="KW-0285">Flavoprotein</keyword>
<evidence type="ECO:0000259" key="5">
    <source>
        <dbReference type="Pfam" id="PF01613"/>
    </source>
</evidence>
<feature type="domain" description="Flavin reductase like" evidence="5">
    <location>
        <begin position="47"/>
        <end position="182"/>
    </location>
</feature>
<dbReference type="SUPFAM" id="SSF50475">
    <property type="entry name" value="FMN-binding split barrel"/>
    <property type="match status" value="1"/>
</dbReference>
<dbReference type="AlphaFoldDB" id="A0A1T5EQQ2"/>
<evidence type="ECO:0000256" key="2">
    <source>
        <dbReference type="ARBA" id="ARBA00022630"/>
    </source>
</evidence>
<comment type="cofactor">
    <cofactor evidence="1">
        <name>FMN</name>
        <dbReference type="ChEBI" id="CHEBI:58210"/>
    </cofactor>
</comment>
<organism evidence="6 7">
    <name type="scientific">Maribacter arcticus</name>
    <dbReference type="NCBI Taxonomy" id="561365"/>
    <lineage>
        <taxon>Bacteria</taxon>
        <taxon>Pseudomonadati</taxon>
        <taxon>Bacteroidota</taxon>
        <taxon>Flavobacteriia</taxon>
        <taxon>Flavobacteriales</taxon>
        <taxon>Flavobacteriaceae</taxon>
        <taxon>Maribacter</taxon>
    </lineage>
</organism>
<dbReference type="STRING" id="561365.SAMN05660866_03638"/>
<keyword evidence="3" id="KW-0288">FMN</keyword>